<evidence type="ECO:0000313" key="1">
    <source>
        <dbReference type="EMBL" id="OBQ20231.1"/>
    </source>
</evidence>
<dbReference type="Proteomes" id="UP000092382">
    <property type="component" value="Unassembled WGS sequence"/>
</dbReference>
<proteinExistence type="predicted"/>
<dbReference type="EMBL" id="LJOY01000078">
    <property type="protein sequence ID" value="OBQ20231.1"/>
    <property type="molecule type" value="Genomic_DNA"/>
</dbReference>
<dbReference type="AlphaFoldDB" id="A0A1B7VKW6"/>
<accession>A0A1B7VKW6</accession>
<reference evidence="1 2" key="1">
    <citation type="submission" date="2015-09" db="EMBL/GenBank/DDBJ databases">
        <title>Whole genome shotgun sequence assembly of Aphanizomenon flos-aquae UKL13.</title>
        <authorList>
            <person name="Driscoll C."/>
        </authorList>
    </citation>
    <scope>NUCLEOTIDE SEQUENCE [LARGE SCALE GENOMIC DNA]</scope>
    <source>
        <strain evidence="1">MDT13</strain>
    </source>
</reference>
<organism evidence="1 2">
    <name type="scientific">Aphanizomenon flos-aquae LD13</name>
    <dbReference type="NCBI Taxonomy" id="1710894"/>
    <lineage>
        <taxon>Bacteria</taxon>
        <taxon>Bacillati</taxon>
        <taxon>Cyanobacteriota</taxon>
        <taxon>Cyanophyceae</taxon>
        <taxon>Nostocales</taxon>
        <taxon>Aphanizomenonaceae</taxon>
        <taxon>Aphanizomenon</taxon>
    </lineage>
</organism>
<gene>
    <name evidence="1" type="ORF">AN481_17195</name>
</gene>
<dbReference type="PATRIC" id="fig|1710894.3.peg.2467"/>
<evidence type="ECO:0000313" key="2">
    <source>
        <dbReference type="Proteomes" id="UP000092382"/>
    </source>
</evidence>
<sequence>MTTEGTPANISQAALATLVDALVKKGHPRQYAEAMGTSIIFQTDLDLRNAQMANLLGWLKQEHNDIYASALDVVGKTAEEFERRVQKG</sequence>
<comment type="caution">
    <text evidence="1">The sequence shown here is derived from an EMBL/GenBank/DDBJ whole genome shotgun (WGS) entry which is preliminary data.</text>
</comment>
<name>A0A1B7VKW6_APHFL</name>
<protein>
    <submittedName>
        <fullName evidence="1">Uncharacterized protein</fullName>
    </submittedName>
</protein>